<feature type="domain" description="G-protein coupled receptors family 2 profile 2" evidence="8">
    <location>
        <begin position="1"/>
        <end position="215"/>
    </location>
</feature>
<keyword evidence="3 6" id="KW-1133">Transmembrane helix</keyword>
<dbReference type="InterPro" id="IPR000832">
    <property type="entry name" value="GPCR_2_secretin-like"/>
</dbReference>
<keyword evidence="2 6" id="KW-0812">Transmembrane</keyword>
<feature type="signal peptide" evidence="7">
    <location>
        <begin position="1"/>
        <end position="17"/>
    </location>
</feature>
<keyword evidence="7" id="KW-0732">Signal</keyword>
<feature type="transmembrane region" description="Helical" evidence="6">
    <location>
        <begin position="115"/>
        <end position="143"/>
    </location>
</feature>
<feature type="region of interest" description="Disordered" evidence="5">
    <location>
        <begin position="236"/>
        <end position="258"/>
    </location>
</feature>
<gene>
    <name evidence="9" type="ORF">g.52519</name>
</gene>
<feature type="chain" id="PRO_5008587704" description="G-protein coupled receptors family 2 profile 2 domain-containing protein" evidence="7">
    <location>
        <begin position="18"/>
        <end position="352"/>
    </location>
</feature>
<evidence type="ECO:0000256" key="2">
    <source>
        <dbReference type="ARBA" id="ARBA00022692"/>
    </source>
</evidence>
<dbReference type="Gene3D" id="1.20.1070.10">
    <property type="entry name" value="Rhodopsin 7-helix transmembrane proteins"/>
    <property type="match status" value="1"/>
</dbReference>
<dbReference type="GO" id="GO:0004930">
    <property type="term" value="F:G protein-coupled receptor activity"/>
    <property type="evidence" value="ECO:0007669"/>
    <property type="project" value="InterPro"/>
</dbReference>
<evidence type="ECO:0000256" key="4">
    <source>
        <dbReference type="ARBA" id="ARBA00023136"/>
    </source>
</evidence>
<dbReference type="InterPro" id="IPR017981">
    <property type="entry name" value="GPCR_2-like_7TM"/>
</dbReference>
<dbReference type="Pfam" id="PF00002">
    <property type="entry name" value="7tm_2"/>
    <property type="match status" value="1"/>
</dbReference>
<feature type="region of interest" description="Disordered" evidence="5">
    <location>
        <begin position="319"/>
        <end position="352"/>
    </location>
</feature>
<evidence type="ECO:0000256" key="3">
    <source>
        <dbReference type="ARBA" id="ARBA00022989"/>
    </source>
</evidence>
<keyword evidence="4 6" id="KW-0472">Membrane</keyword>
<feature type="transmembrane region" description="Helical" evidence="6">
    <location>
        <begin position="191"/>
        <end position="210"/>
    </location>
</feature>
<dbReference type="EMBL" id="GEBQ01013086">
    <property type="protein sequence ID" value="JAT26891.1"/>
    <property type="molecule type" value="Transcribed_RNA"/>
</dbReference>
<feature type="non-terminal residue" evidence="9">
    <location>
        <position position="352"/>
    </location>
</feature>
<dbReference type="SUPFAM" id="SSF81321">
    <property type="entry name" value="Family A G protein-coupled receptor-like"/>
    <property type="match status" value="1"/>
</dbReference>
<dbReference type="CDD" id="cd15040">
    <property type="entry name" value="7tmB2_Adhesion"/>
    <property type="match status" value="1"/>
</dbReference>
<accession>A0A1B6LT83</accession>
<evidence type="ECO:0000259" key="8">
    <source>
        <dbReference type="PROSITE" id="PS50261"/>
    </source>
</evidence>
<feature type="compositionally biased region" description="Low complexity" evidence="5">
    <location>
        <begin position="242"/>
        <end position="258"/>
    </location>
</feature>
<dbReference type="PANTHER" id="PTHR47767:SF1">
    <property type="entry name" value="ADHESION G PROTEIN-COUPLED RECEPTOR G7"/>
    <property type="match status" value="1"/>
</dbReference>
<dbReference type="GO" id="GO:0007166">
    <property type="term" value="P:cell surface receptor signaling pathway"/>
    <property type="evidence" value="ECO:0007669"/>
    <property type="project" value="InterPro"/>
</dbReference>
<evidence type="ECO:0000256" key="7">
    <source>
        <dbReference type="SAM" id="SignalP"/>
    </source>
</evidence>
<evidence type="ECO:0000256" key="6">
    <source>
        <dbReference type="SAM" id="Phobius"/>
    </source>
</evidence>
<feature type="compositionally biased region" description="Pro residues" evidence="5">
    <location>
        <begin position="342"/>
        <end position="352"/>
    </location>
</feature>
<feature type="transmembrane region" description="Helical" evidence="6">
    <location>
        <begin position="164"/>
        <end position="185"/>
    </location>
</feature>
<dbReference type="InterPro" id="IPR053066">
    <property type="entry name" value="ADGR_G7"/>
</dbReference>
<evidence type="ECO:0000313" key="9">
    <source>
        <dbReference type="EMBL" id="JAT26891.1"/>
    </source>
</evidence>
<name>A0A1B6LT83_9HEMI</name>
<sequence length="352" mass="40041">NLCISLLFMNISFLVISIKEHIDVYEVNTCMIVVMLAHYFVLTSLSWMLVEAVNMYQLLITVFASSETRFIIKRMLFAWGWPLCVVGGTLYHAGIEYYRFKDPEWCLFSPSSLTIYYLTFVGPACIILLINTAVFLMVSRVLCQRHHISKNGNKNEDGVTAAQVRGALTVMTLLGVTWIFGIFAVGHLRMIFQYVFSVANSLQGFIIFIVRCVQYPEARRAWGGFLRTGELKSRRSRKLRGTLTRNTSSSSQTRSASTIKREMAWGGLRGRTSQERMRDLRTEIVRPRNNLSRYSASFTLPRLSQAPQPIVFCSMSRSRSLHLEDSSSKEGEDTSWRFMAPSAPPAPTDQGY</sequence>
<dbReference type="PRINTS" id="PR00249">
    <property type="entry name" value="GPCRSECRETIN"/>
</dbReference>
<dbReference type="GO" id="GO:0016020">
    <property type="term" value="C:membrane"/>
    <property type="evidence" value="ECO:0007669"/>
    <property type="project" value="UniProtKB-SubCell"/>
</dbReference>
<dbReference type="AlphaFoldDB" id="A0A1B6LT83"/>
<proteinExistence type="predicted"/>
<dbReference type="PANTHER" id="PTHR47767">
    <property type="entry name" value="ADHESION G PROTEIN-COUPLED RECEPTOR G7"/>
    <property type="match status" value="1"/>
</dbReference>
<feature type="transmembrane region" description="Helical" evidence="6">
    <location>
        <begin position="76"/>
        <end position="95"/>
    </location>
</feature>
<evidence type="ECO:0000256" key="5">
    <source>
        <dbReference type="SAM" id="MobiDB-lite"/>
    </source>
</evidence>
<comment type="subcellular location">
    <subcellularLocation>
        <location evidence="1">Membrane</location>
        <topology evidence="1">Multi-pass membrane protein</topology>
    </subcellularLocation>
</comment>
<feature type="non-terminal residue" evidence="9">
    <location>
        <position position="1"/>
    </location>
</feature>
<evidence type="ECO:0000256" key="1">
    <source>
        <dbReference type="ARBA" id="ARBA00004141"/>
    </source>
</evidence>
<dbReference type="PROSITE" id="PS50261">
    <property type="entry name" value="G_PROTEIN_RECEP_F2_4"/>
    <property type="match status" value="1"/>
</dbReference>
<feature type="compositionally biased region" description="Basic and acidic residues" evidence="5">
    <location>
        <begin position="321"/>
        <end position="335"/>
    </location>
</feature>
<organism evidence="9">
    <name type="scientific">Graphocephala atropunctata</name>
    <dbReference type="NCBI Taxonomy" id="36148"/>
    <lineage>
        <taxon>Eukaryota</taxon>
        <taxon>Metazoa</taxon>
        <taxon>Ecdysozoa</taxon>
        <taxon>Arthropoda</taxon>
        <taxon>Hexapoda</taxon>
        <taxon>Insecta</taxon>
        <taxon>Pterygota</taxon>
        <taxon>Neoptera</taxon>
        <taxon>Paraneoptera</taxon>
        <taxon>Hemiptera</taxon>
        <taxon>Auchenorrhyncha</taxon>
        <taxon>Membracoidea</taxon>
        <taxon>Cicadellidae</taxon>
        <taxon>Cicadellinae</taxon>
        <taxon>Cicadellini</taxon>
        <taxon>Graphocephala</taxon>
    </lineage>
</organism>
<protein>
    <recommendedName>
        <fullName evidence="8">G-protein coupled receptors family 2 profile 2 domain-containing protein</fullName>
    </recommendedName>
</protein>
<reference evidence="9" key="1">
    <citation type="submission" date="2015-11" db="EMBL/GenBank/DDBJ databases">
        <title>De novo transcriptome assembly of four potential Pierce s Disease insect vectors from Arizona vineyards.</title>
        <authorList>
            <person name="Tassone E.E."/>
        </authorList>
    </citation>
    <scope>NUCLEOTIDE SEQUENCE</scope>
</reference>